<dbReference type="InterPro" id="IPR029044">
    <property type="entry name" value="Nucleotide-diphossugar_trans"/>
</dbReference>
<dbReference type="SUPFAM" id="SSF53448">
    <property type="entry name" value="Nucleotide-diphospho-sugar transferases"/>
    <property type="match status" value="1"/>
</dbReference>
<dbReference type="PANTHER" id="PTHR40086">
    <property type="entry name" value="PHOSPHOTRANSFERASE YTMP-RELATED"/>
    <property type="match status" value="1"/>
</dbReference>
<dbReference type="InterPro" id="IPR052077">
    <property type="entry name" value="CcrZ_PhaseVar_Mediator"/>
</dbReference>
<evidence type="ECO:0000313" key="3">
    <source>
        <dbReference type="Proteomes" id="UP001060164"/>
    </source>
</evidence>
<proteinExistence type="predicted"/>
<evidence type="ECO:0000259" key="1">
    <source>
        <dbReference type="Pfam" id="PF12804"/>
    </source>
</evidence>
<dbReference type="EMBL" id="CP102290">
    <property type="protein sequence ID" value="UWP58400.1"/>
    <property type="molecule type" value="Genomic_DNA"/>
</dbReference>
<keyword evidence="3" id="KW-1185">Reference proteome</keyword>
<dbReference type="CDD" id="cd05151">
    <property type="entry name" value="ChoK-like"/>
    <property type="match status" value="1"/>
</dbReference>
<dbReference type="InterPro" id="IPR025877">
    <property type="entry name" value="MobA-like_NTP_Trfase"/>
</dbReference>
<protein>
    <submittedName>
        <fullName evidence="2">Phosphotransferase</fullName>
    </submittedName>
</protein>
<accession>A0ABY5VEU2</accession>
<dbReference type="InterPro" id="IPR036390">
    <property type="entry name" value="WH_DNA-bd_sf"/>
</dbReference>
<dbReference type="Proteomes" id="UP001060164">
    <property type="component" value="Chromosome"/>
</dbReference>
<organism evidence="2 3">
    <name type="scientific">Ruminococcus gauvreauii</name>
    <dbReference type="NCBI Taxonomy" id="438033"/>
    <lineage>
        <taxon>Bacteria</taxon>
        <taxon>Bacillati</taxon>
        <taxon>Bacillota</taxon>
        <taxon>Clostridia</taxon>
        <taxon>Eubacteriales</taxon>
        <taxon>Oscillospiraceae</taxon>
        <taxon>Ruminococcus</taxon>
    </lineage>
</organism>
<dbReference type="SUPFAM" id="SSF56112">
    <property type="entry name" value="Protein kinase-like (PK-like)"/>
    <property type="match status" value="1"/>
</dbReference>
<dbReference type="Pfam" id="PF01633">
    <property type="entry name" value="Choline_kinase"/>
    <property type="match status" value="1"/>
</dbReference>
<dbReference type="InterPro" id="IPR011009">
    <property type="entry name" value="Kinase-like_dom_sf"/>
</dbReference>
<evidence type="ECO:0000313" key="2">
    <source>
        <dbReference type="EMBL" id="UWP58400.1"/>
    </source>
</evidence>
<reference evidence="2" key="1">
    <citation type="journal article" date="2022" name="Cell">
        <title>Design, construction, and in vivo augmentation of a complex gut microbiome.</title>
        <authorList>
            <person name="Cheng A.G."/>
            <person name="Ho P.Y."/>
            <person name="Aranda-Diaz A."/>
            <person name="Jain S."/>
            <person name="Yu F.B."/>
            <person name="Meng X."/>
            <person name="Wang M."/>
            <person name="Iakiviak M."/>
            <person name="Nagashima K."/>
            <person name="Zhao A."/>
            <person name="Murugkar P."/>
            <person name="Patil A."/>
            <person name="Atabakhsh K."/>
            <person name="Weakley A."/>
            <person name="Yan J."/>
            <person name="Brumbaugh A.R."/>
            <person name="Higginbottom S."/>
            <person name="Dimas A."/>
            <person name="Shiver A.L."/>
            <person name="Deutschbauer A."/>
            <person name="Neff N."/>
            <person name="Sonnenburg J.L."/>
            <person name="Huang K.C."/>
            <person name="Fischbach M.A."/>
        </authorList>
    </citation>
    <scope>NUCLEOTIDE SEQUENCE</scope>
    <source>
        <strain evidence="2">DSM 19829</strain>
    </source>
</reference>
<dbReference type="SUPFAM" id="SSF46785">
    <property type="entry name" value="Winged helix' DNA-binding domain"/>
    <property type="match status" value="1"/>
</dbReference>
<dbReference type="PANTHER" id="PTHR40086:SF1">
    <property type="entry name" value="CELL CYCLE REGULATOR CCRZ"/>
    <property type="match status" value="1"/>
</dbReference>
<sequence>MNKTEKFEKILNWMNHHEFQNQRGLAGDTGMSLGTVNALLKEMEQADYLLKSGKRYYLTERGESYLAALKEGQQNVKLRIGAGTDRVRTAVILAAGDNPSFPCPVGLLRLNGAAVIDRILHILTQNGIERVCIVTGAMEEQYQSYFEKRNVTLISNPRYKWTGTMESLSLAAEFVEEDFLLVESNQVFEEKAVTALMNQPVPNCVLMTVPSGSSDEAYVELGKDHTVFRISKDIRQMNHIDGEMLGISRITLRLFQKMLEYFRDNTNPMLNYEYVLESIGRLYKIQGIFLDDLAWTVIENQSLYDMARNRIYPRIVKRERLEKENRARETLKHCMKLDDGEIEEVRIGGGMTNTNFFVRVHGREYILRIPGACTEEMINRKNEQHNSALASAAGINPVNVYFHADSGVKVTECIQGAVTLNGKTARLEEMIRKTTGILRTLHHSGMKLYGSFSVLEEYEKYKRMIAKSGAVWYQGFEEMDDFFYTLQERLQQIGIDRKPCHNDLVPENLVLDKDGRMYLIDWEYSGYNDPMWDLASHLLECEFTEDEEELLLYHYFRRKAKPGELEKILIFKISQDILWSAWTVLKEREGEDFGTYGTDRLKRAEQLREEYQKRYGR</sequence>
<dbReference type="Pfam" id="PF12804">
    <property type="entry name" value="NTP_transf_3"/>
    <property type="match status" value="1"/>
</dbReference>
<feature type="domain" description="MobA-like NTP transferase" evidence="1">
    <location>
        <begin position="90"/>
        <end position="182"/>
    </location>
</feature>
<dbReference type="RefSeq" id="WP_044983152.1">
    <property type="nucleotide sequence ID" value="NZ_CABLBR010000008.1"/>
</dbReference>
<dbReference type="Gene3D" id="3.90.550.10">
    <property type="entry name" value="Spore Coat Polysaccharide Biosynthesis Protein SpsA, Chain A"/>
    <property type="match status" value="1"/>
</dbReference>
<dbReference type="Gene3D" id="3.90.1200.10">
    <property type="match status" value="1"/>
</dbReference>
<name>A0ABY5VEU2_9FIRM</name>
<gene>
    <name evidence="2" type="ORF">NQ502_13535</name>
</gene>
<dbReference type="Gene3D" id="3.30.200.20">
    <property type="entry name" value="Phosphorylase Kinase, domain 1"/>
    <property type="match status" value="1"/>
</dbReference>